<name>A0A419RSX7_9SPHN</name>
<protein>
    <submittedName>
        <fullName evidence="4">EAL domain-containing protein</fullName>
    </submittedName>
</protein>
<evidence type="ECO:0000313" key="5">
    <source>
        <dbReference type="Proteomes" id="UP000285232"/>
    </source>
</evidence>
<dbReference type="Pfam" id="PF00990">
    <property type="entry name" value="GGDEF"/>
    <property type="match status" value="1"/>
</dbReference>
<feature type="domain" description="GGDEF" evidence="3">
    <location>
        <begin position="249"/>
        <end position="381"/>
    </location>
</feature>
<dbReference type="InterPro" id="IPR043128">
    <property type="entry name" value="Rev_trsase/Diguanyl_cyclase"/>
</dbReference>
<dbReference type="PANTHER" id="PTHR44757:SF2">
    <property type="entry name" value="BIOFILM ARCHITECTURE MAINTENANCE PROTEIN MBAA"/>
    <property type="match status" value="1"/>
</dbReference>
<dbReference type="AlphaFoldDB" id="A0A419RSX7"/>
<dbReference type="NCBIfam" id="TIGR00254">
    <property type="entry name" value="GGDEF"/>
    <property type="match status" value="1"/>
</dbReference>
<dbReference type="OrthoDB" id="9790882at2"/>
<dbReference type="Pfam" id="PF00563">
    <property type="entry name" value="EAL"/>
    <property type="match status" value="1"/>
</dbReference>
<dbReference type="SMART" id="SM00052">
    <property type="entry name" value="EAL"/>
    <property type="match status" value="1"/>
</dbReference>
<feature type="transmembrane region" description="Helical" evidence="1">
    <location>
        <begin position="148"/>
        <end position="167"/>
    </location>
</feature>
<dbReference type="InterPro" id="IPR052155">
    <property type="entry name" value="Biofilm_reg_signaling"/>
</dbReference>
<keyword evidence="1" id="KW-0472">Membrane</keyword>
<feature type="transmembrane region" description="Helical" evidence="1">
    <location>
        <begin position="61"/>
        <end position="81"/>
    </location>
</feature>
<keyword evidence="1" id="KW-1133">Transmembrane helix</keyword>
<keyword evidence="1" id="KW-0812">Transmembrane</keyword>
<feature type="transmembrane region" description="Helical" evidence="1">
    <location>
        <begin position="96"/>
        <end position="117"/>
    </location>
</feature>
<dbReference type="InterPro" id="IPR035919">
    <property type="entry name" value="EAL_sf"/>
</dbReference>
<evidence type="ECO:0000256" key="1">
    <source>
        <dbReference type="SAM" id="Phobius"/>
    </source>
</evidence>
<keyword evidence="5" id="KW-1185">Reference proteome</keyword>
<dbReference type="EMBL" id="RAHX01000001">
    <property type="protein sequence ID" value="RJY08901.1"/>
    <property type="molecule type" value="Genomic_DNA"/>
</dbReference>
<dbReference type="Gene3D" id="3.20.20.450">
    <property type="entry name" value="EAL domain"/>
    <property type="match status" value="1"/>
</dbReference>
<dbReference type="SUPFAM" id="SSF141868">
    <property type="entry name" value="EAL domain-like"/>
    <property type="match status" value="1"/>
</dbReference>
<feature type="domain" description="EAL" evidence="2">
    <location>
        <begin position="390"/>
        <end position="640"/>
    </location>
</feature>
<dbReference type="InterPro" id="IPR000160">
    <property type="entry name" value="GGDEF_dom"/>
</dbReference>
<evidence type="ECO:0000259" key="2">
    <source>
        <dbReference type="PROSITE" id="PS50883"/>
    </source>
</evidence>
<feature type="transmembrane region" description="Helical" evidence="1">
    <location>
        <begin position="124"/>
        <end position="142"/>
    </location>
</feature>
<dbReference type="RefSeq" id="WP_120047914.1">
    <property type="nucleotide sequence ID" value="NZ_RAHX01000001.1"/>
</dbReference>
<sequence>MQWPRNLFGLPAKRDGELARAQVRAHLDAAVHTKPWSALVGSVCAGAGAWTCALATGESPLVILAAIVSVVAVLRVAHAVGHDLSPENPSVRLLDAAFPLTACLFALSLGLIGSLTIMRDAAAGVQLLGVGSAIAFGLALSVRSAGRPAIAIAQLSCAYSPIIYASLQSGSYPLLVLAVVLPNIAIGMGTMTLTIFAQLEERIETALASRAHAETIRAQTRLDPVTGLLNRHGFDEEFARLANGLGADERLALMWIDLDRFKDVNETLGHEAGDETLRIIASRLRTKLPEEAVLARFASDEFVFAARVALRAEAEILASDMGEEAARPFRIDGHRLSGGASLGAALMPDDASSTDKLMQAADLALYHAKASRRNEIRFFDRAMTRELARRKEVESELRSALQKDELKVFFQPIVDLQTGHIRTFEALVRWFHPEKGELLPDEFIPVAEDTGLIITLGNWVTAQAAKAASSWPEHVTLAVNLSPVQIKAPGAALGILSALAEAQLDPARLELEVTESLFLEDDEHTATFMNELAQRGVRFALDDFGTGYSSMRYIHDYPFRTIKVDRSFVSGANIGARSDAIVRAVAEMGTTLGLDVVAEGIETIGQLRTIRSSGCTLGQGFYFSRAVPDYQAALLLAEEDRPLASNAG</sequence>
<dbReference type="CDD" id="cd01949">
    <property type="entry name" value="GGDEF"/>
    <property type="match status" value="1"/>
</dbReference>
<evidence type="ECO:0000259" key="3">
    <source>
        <dbReference type="PROSITE" id="PS50887"/>
    </source>
</evidence>
<dbReference type="PROSITE" id="PS50887">
    <property type="entry name" value="GGDEF"/>
    <property type="match status" value="1"/>
</dbReference>
<organism evidence="4 5">
    <name type="scientific">Aurantiacibacter aquimixticola</name>
    <dbReference type="NCBI Taxonomy" id="1958945"/>
    <lineage>
        <taxon>Bacteria</taxon>
        <taxon>Pseudomonadati</taxon>
        <taxon>Pseudomonadota</taxon>
        <taxon>Alphaproteobacteria</taxon>
        <taxon>Sphingomonadales</taxon>
        <taxon>Erythrobacteraceae</taxon>
        <taxon>Aurantiacibacter</taxon>
    </lineage>
</organism>
<dbReference type="SUPFAM" id="SSF55073">
    <property type="entry name" value="Nucleotide cyclase"/>
    <property type="match status" value="1"/>
</dbReference>
<dbReference type="PANTHER" id="PTHR44757">
    <property type="entry name" value="DIGUANYLATE CYCLASE DGCP"/>
    <property type="match status" value="1"/>
</dbReference>
<dbReference type="SMART" id="SM00267">
    <property type="entry name" value="GGDEF"/>
    <property type="match status" value="1"/>
</dbReference>
<dbReference type="Proteomes" id="UP000285232">
    <property type="component" value="Unassembled WGS sequence"/>
</dbReference>
<feature type="transmembrane region" description="Helical" evidence="1">
    <location>
        <begin position="174"/>
        <end position="197"/>
    </location>
</feature>
<gene>
    <name evidence="4" type="ORF">D6201_05600</name>
</gene>
<accession>A0A419RSX7</accession>
<reference evidence="4 5" key="1">
    <citation type="journal article" date="2017" name="Int. J. Syst. Evol. Microbiol.">
        <title>Erythrobacter aquimixticola sp. nov., isolated from the junction between the ocean and a freshwater spring.</title>
        <authorList>
            <person name="Park S."/>
            <person name="Jung Y.T."/>
            <person name="Choi S.J."/>
            <person name="Yoon J.H."/>
        </authorList>
    </citation>
    <scope>NUCLEOTIDE SEQUENCE [LARGE SCALE GENOMIC DNA]</scope>
    <source>
        <strain evidence="4 5">JSSK-14</strain>
    </source>
</reference>
<evidence type="ECO:0000313" key="4">
    <source>
        <dbReference type="EMBL" id="RJY08901.1"/>
    </source>
</evidence>
<dbReference type="PROSITE" id="PS50883">
    <property type="entry name" value="EAL"/>
    <property type="match status" value="1"/>
</dbReference>
<dbReference type="InterPro" id="IPR001633">
    <property type="entry name" value="EAL_dom"/>
</dbReference>
<proteinExistence type="predicted"/>
<dbReference type="CDD" id="cd01948">
    <property type="entry name" value="EAL"/>
    <property type="match status" value="1"/>
</dbReference>
<dbReference type="InterPro" id="IPR029787">
    <property type="entry name" value="Nucleotide_cyclase"/>
</dbReference>
<comment type="caution">
    <text evidence="4">The sequence shown here is derived from an EMBL/GenBank/DDBJ whole genome shotgun (WGS) entry which is preliminary data.</text>
</comment>
<dbReference type="Gene3D" id="3.30.70.270">
    <property type="match status" value="1"/>
</dbReference>